<feature type="domain" description="Phasin" evidence="2">
    <location>
        <begin position="27"/>
        <end position="123"/>
    </location>
</feature>
<proteinExistence type="predicted"/>
<evidence type="ECO:0000259" key="2">
    <source>
        <dbReference type="Pfam" id="PF09361"/>
    </source>
</evidence>
<name>A0A1M5Y8U6_9BRAD</name>
<evidence type="ECO:0000256" key="1">
    <source>
        <dbReference type="SAM" id="MobiDB-lite"/>
    </source>
</evidence>
<feature type="compositionally biased region" description="Low complexity" evidence="1">
    <location>
        <begin position="138"/>
        <end position="154"/>
    </location>
</feature>
<dbReference type="Pfam" id="PF09361">
    <property type="entry name" value="Phasin_2"/>
    <property type="match status" value="1"/>
</dbReference>
<accession>A0A1M5Y8U6</accession>
<dbReference type="OrthoDB" id="8127986at2"/>
<feature type="region of interest" description="Disordered" evidence="1">
    <location>
        <begin position="134"/>
        <end position="166"/>
    </location>
</feature>
<organism evidence="3 4">
    <name type="scientific">Bradyrhizobium erythrophlei</name>
    <dbReference type="NCBI Taxonomy" id="1437360"/>
    <lineage>
        <taxon>Bacteria</taxon>
        <taxon>Pseudomonadati</taxon>
        <taxon>Pseudomonadota</taxon>
        <taxon>Alphaproteobacteria</taxon>
        <taxon>Hyphomicrobiales</taxon>
        <taxon>Nitrobacteraceae</taxon>
        <taxon>Bradyrhizobium</taxon>
    </lineage>
</organism>
<sequence length="166" mass="18521">MANQPASDIYPGKFPASVPFFDFAGLIEMSRNTLTETVKQNSKLSLTLQAIGKEWTEFVAARLHEDSQLLQTLRECRELPSMQRACGQFWEKAFSQYGEETQRLMQITQGAMEEATHVAQERIEGAARIAQERIEVTNSNARASGASSSTPPSSMKKVNPSHRDRA</sequence>
<dbReference type="RefSeq" id="WP_079606085.1">
    <property type="nucleotide sequence ID" value="NZ_LT670817.1"/>
</dbReference>
<dbReference type="AlphaFoldDB" id="A0A1M5Y8U6"/>
<evidence type="ECO:0000313" key="3">
    <source>
        <dbReference type="EMBL" id="SHI07933.1"/>
    </source>
</evidence>
<evidence type="ECO:0000313" key="4">
    <source>
        <dbReference type="Proteomes" id="UP000189796"/>
    </source>
</evidence>
<protein>
    <submittedName>
        <fullName evidence="3">Phasin protein</fullName>
    </submittedName>
</protein>
<dbReference type="InterPro" id="IPR018968">
    <property type="entry name" value="Phasin"/>
</dbReference>
<dbReference type="Proteomes" id="UP000189796">
    <property type="component" value="Chromosome I"/>
</dbReference>
<dbReference type="EMBL" id="LT670817">
    <property type="protein sequence ID" value="SHI07933.1"/>
    <property type="molecule type" value="Genomic_DNA"/>
</dbReference>
<gene>
    <name evidence="3" type="ORF">SAMN05443248_8000</name>
</gene>
<reference evidence="3 4" key="1">
    <citation type="submission" date="2016-11" db="EMBL/GenBank/DDBJ databases">
        <authorList>
            <person name="Jaros S."/>
            <person name="Januszkiewicz K."/>
            <person name="Wedrychowicz H."/>
        </authorList>
    </citation>
    <scope>NUCLEOTIDE SEQUENCE [LARGE SCALE GENOMIC DNA]</scope>
    <source>
        <strain evidence="3 4">GAS138</strain>
    </source>
</reference>